<evidence type="ECO:0000256" key="1">
    <source>
        <dbReference type="SAM" id="MobiDB-lite"/>
    </source>
</evidence>
<feature type="compositionally biased region" description="Basic and acidic residues" evidence="1">
    <location>
        <begin position="430"/>
        <end position="439"/>
    </location>
</feature>
<feature type="compositionally biased region" description="Low complexity" evidence="1">
    <location>
        <begin position="568"/>
        <end position="583"/>
    </location>
</feature>
<dbReference type="Proteomes" id="UP000198210">
    <property type="component" value="Chromosome I"/>
</dbReference>
<keyword evidence="3" id="KW-1185">Reference proteome</keyword>
<feature type="compositionally biased region" description="Basic residues" evidence="1">
    <location>
        <begin position="894"/>
        <end position="906"/>
    </location>
</feature>
<name>A0A1C5K6X8_9ACTN</name>
<feature type="region of interest" description="Disordered" evidence="1">
    <location>
        <begin position="847"/>
        <end position="950"/>
    </location>
</feature>
<feature type="region of interest" description="Disordered" evidence="1">
    <location>
        <begin position="1"/>
        <end position="634"/>
    </location>
</feature>
<feature type="compositionally biased region" description="Low complexity" evidence="1">
    <location>
        <begin position="912"/>
        <end position="923"/>
    </location>
</feature>
<dbReference type="RefSeq" id="WP_377472007.1">
    <property type="nucleotide sequence ID" value="NZ_JBHLYF010000033.1"/>
</dbReference>
<protein>
    <submittedName>
        <fullName evidence="2">Uncharacterized protein</fullName>
    </submittedName>
</protein>
<proteinExistence type="predicted"/>
<feature type="compositionally biased region" description="Basic and acidic residues" evidence="1">
    <location>
        <begin position="395"/>
        <end position="408"/>
    </location>
</feature>
<feature type="compositionally biased region" description="Pro residues" evidence="1">
    <location>
        <begin position="538"/>
        <end position="549"/>
    </location>
</feature>
<feature type="compositionally biased region" description="Low complexity" evidence="1">
    <location>
        <begin position="483"/>
        <end position="518"/>
    </location>
</feature>
<dbReference type="AlphaFoldDB" id="A0A1C5K6X8"/>
<sequence>MSESGQPGAPTPGEQGDGTGRQDDLARPVSGWEPPTAGWSRSGGLSRPTEPAPPWRQADPAGGWAASSPRHGDLPAPLPAQSEQSPSARVNGRPHLNGFGTAEELPTTRPAPVSAPPVPGVGPRDAAEPYREAGFPRDADFPRDPGFTGDPSFPRGPGFPGDSGLPREPGFTGDSGFAREPGFAGDSGFSREPGPHRESGGYPEVDLGREPGGYRAGDGDGDRLVVPAQRPAPTVEQQADPSGGAARHSSGEPPVTRAARRGEGIVPSSAPPAVQVPPVGTTASGFEVPPGFHAPTVERPAEAATEPPAWASGSSADAETEPTTWASGSSADRPVEPATEPSTWADRFPPEAGRPDAGSNRPDSLPARPREEPEWVGPSWNRPSWAGGWAPPPWSREEPWSREDEARAARLGRPESAGPDATGPESLRAGPDRPYEAVRAEPALPYEPVRTEPAASYEPVRAEPDRPYEARRAEEPGRPPTEAPAGRPAAAAVDRPAWARSVPIPASAPPVAAEAGAAAEDRTVRPFRLRPIADEPVTAPPAGPDPAGPAPTAAAPATSGPPGPEHPPTASTPTSAPPYAARRSAPEPVPAAQAVADESSPEPTTAVLPQRVPAEPDVPVVPEPPAVEPSAETPELARIATHLRRDDEPAPLRDRPEGFDVNAILDAVREVAGVRDAALRRTPAGAHSLRLDLADGADPAEVSRHVARLLQERMGLAAAPQNLPDAPAGPPPVRRRSAEPRADAGRARSAESNADRWAGARAQSVERYAARRAAEDPGDPAGRPAARRSVEEGDSSTRRPTEDPAERATRRSAADPSGPVAGRPVDEASAPTLWRSAEERAESIARRVGEDQAEPVGRSAEPAAPAGARTAPEADPAEVAPVSAPLAEPVSAPPRRRRPNNPHRGRATVEDAVAAVSAGSTGSPVTVGASYSGGQMTTTETAPSRPLDTGGVPGPRVVIDHVQVSTFGLDATVEVRLIAGDETAEGHSTGPAVDGYVLRLCAVAAAAAVDELLRGAEHPSGRGRCFVEHAAVVPFGNCEVATVVVLLVCDGWVEQLAGSALVAGDPRQAVVRATLAAVNRRLEALLS</sequence>
<accession>A0A1C5K6X8</accession>
<feature type="compositionally biased region" description="Basic and acidic residues" evidence="1">
    <location>
        <begin position="125"/>
        <end position="143"/>
    </location>
</feature>
<dbReference type="PRINTS" id="PR01217">
    <property type="entry name" value="PRICHEXTENSN"/>
</dbReference>
<dbReference type="EMBL" id="LT607751">
    <property type="protein sequence ID" value="SCG78563.1"/>
    <property type="molecule type" value="Genomic_DNA"/>
</dbReference>
<feature type="compositionally biased region" description="Low complexity" evidence="1">
    <location>
        <begin position="266"/>
        <end position="279"/>
    </location>
</feature>
<feature type="compositionally biased region" description="Basic and acidic residues" evidence="1">
    <location>
        <begin position="460"/>
        <end position="477"/>
    </location>
</feature>
<evidence type="ECO:0000313" key="3">
    <source>
        <dbReference type="Proteomes" id="UP000198210"/>
    </source>
</evidence>
<feature type="compositionally biased region" description="Basic and acidic residues" evidence="1">
    <location>
        <begin position="788"/>
        <end position="813"/>
    </location>
</feature>
<evidence type="ECO:0000313" key="2">
    <source>
        <dbReference type="EMBL" id="SCG78563.1"/>
    </source>
</evidence>
<feature type="compositionally biased region" description="Basic and acidic residues" evidence="1">
    <location>
        <begin position="736"/>
        <end position="749"/>
    </location>
</feature>
<gene>
    <name evidence="2" type="ORF">GA0074704_5681</name>
</gene>
<organism evidence="2 3">
    <name type="scientific">Micromonospora siamensis</name>
    <dbReference type="NCBI Taxonomy" id="299152"/>
    <lineage>
        <taxon>Bacteria</taxon>
        <taxon>Bacillati</taxon>
        <taxon>Actinomycetota</taxon>
        <taxon>Actinomycetes</taxon>
        <taxon>Micromonosporales</taxon>
        <taxon>Micromonosporaceae</taxon>
        <taxon>Micromonospora</taxon>
    </lineage>
</organism>
<feature type="compositionally biased region" description="Polar residues" evidence="1">
    <location>
        <begin position="312"/>
        <end position="330"/>
    </location>
</feature>
<feature type="compositionally biased region" description="Low complexity" evidence="1">
    <location>
        <begin position="294"/>
        <end position="311"/>
    </location>
</feature>
<feature type="region of interest" description="Disordered" evidence="1">
    <location>
        <begin position="717"/>
        <end position="835"/>
    </location>
</feature>
<feature type="compositionally biased region" description="Low complexity" evidence="1">
    <location>
        <begin position="860"/>
        <end position="885"/>
    </location>
</feature>
<reference evidence="2 3" key="1">
    <citation type="submission" date="2016-06" db="EMBL/GenBank/DDBJ databases">
        <authorList>
            <person name="Kjaerup R.B."/>
            <person name="Dalgaard T.S."/>
            <person name="Juul-Madsen H.R."/>
        </authorList>
    </citation>
    <scope>NUCLEOTIDE SEQUENCE [LARGE SCALE GENOMIC DNA]</scope>
    <source>
        <strain evidence="2 3">DSM 45097</strain>
    </source>
</reference>
<feature type="compositionally biased region" description="Polar residues" evidence="1">
    <location>
        <begin position="932"/>
        <end position="942"/>
    </location>
</feature>